<accession>A0A1G7C3Z5</accession>
<dbReference type="SUPFAM" id="SSF47226">
    <property type="entry name" value="Histidine-containing phosphotransfer domain, HPT domain"/>
    <property type="match status" value="1"/>
</dbReference>
<dbReference type="Pfam" id="PF01627">
    <property type="entry name" value="Hpt"/>
    <property type="match status" value="1"/>
</dbReference>
<keyword evidence="7" id="KW-1185">Reference proteome</keyword>
<dbReference type="RefSeq" id="WP_068307009.1">
    <property type="nucleotide sequence ID" value="NZ_FNAK01000006.1"/>
</dbReference>
<dbReference type="InterPro" id="IPR001789">
    <property type="entry name" value="Sig_transdc_resp-reg_receiver"/>
</dbReference>
<evidence type="ECO:0000256" key="2">
    <source>
        <dbReference type="PROSITE-ProRule" id="PRU00110"/>
    </source>
</evidence>
<dbReference type="AlphaFoldDB" id="A0A1G7C3Z5"/>
<dbReference type="PROSITE" id="PS50894">
    <property type="entry name" value="HPT"/>
    <property type="match status" value="1"/>
</dbReference>
<dbReference type="EMBL" id="FNAK01000006">
    <property type="protein sequence ID" value="SDE34031.1"/>
    <property type="molecule type" value="Genomic_DNA"/>
</dbReference>
<reference evidence="6 7" key="1">
    <citation type="submission" date="2016-10" db="EMBL/GenBank/DDBJ databases">
        <authorList>
            <person name="de Groot N.N."/>
        </authorList>
    </citation>
    <scope>NUCLEOTIDE SEQUENCE [LARGE SCALE GENOMIC DNA]</scope>
    <source>
        <strain evidence="6 7">CGMCC 1.9109</strain>
    </source>
</reference>
<evidence type="ECO:0000313" key="6">
    <source>
        <dbReference type="EMBL" id="SDE34031.1"/>
    </source>
</evidence>
<dbReference type="SUPFAM" id="SSF52172">
    <property type="entry name" value="CheY-like"/>
    <property type="match status" value="1"/>
</dbReference>
<feature type="modified residue" description="Phosphohistidine" evidence="2">
    <location>
        <position position="53"/>
    </location>
</feature>
<feature type="domain" description="HPt" evidence="5">
    <location>
        <begin position="5"/>
        <end position="110"/>
    </location>
</feature>
<name>A0A1G7C3Z5_9PROT</name>
<dbReference type="GO" id="GO:0000160">
    <property type="term" value="P:phosphorelay signal transduction system"/>
    <property type="evidence" value="ECO:0007669"/>
    <property type="project" value="UniProtKB-KW"/>
</dbReference>
<protein>
    <submittedName>
        <fullName evidence="6">Response regulator receiver domain-containing protein</fullName>
    </submittedName>
</protein>
<evidence type="ECO:0000259" key="4">
    <source>
        <dbReference type="PROSITE" id="PS50110"/>
    </source>
</evidence>
<evidence type="ECO:0000313" key="7">
    <source>
        <dbReference type="Proteomes" id="UP000183685"/>
    </source>
</evidence>
<dbReference type="Gene3D" id="1.20.120.160">
    <property type="entry name" value="HPT domain"/>
    <property type="match status" value="1"/>
</dbReference>
<keyword evidence="2" id="KW-0597">Phosphoprotein</keyword>
<dbReference type="STRING" id="637679.GCA_001550055_03275"/>
<dbReference type="OrthoDB" id="8439620at2"/>
<evidence type="ECO:0000256" key="3">
    <source>
        <dbReference type="PROSITE-ProRule" id="PRU00169"/>
    </source>
</evidence>
<dbReference type="GO" id="GO:0004672">
    <property type="term" value="F:protein kinase activity"/>
    <property type="evidence" value="ECO:0007669"/>
    <property type="project" value="UniProtKB-ARBA"/>
</dbReference>
<organism evidence="6 7">
    <name type="scientific">Kordiimonas lacus</name>
    <dbReference type="NCBI Taxonomy" id="637679"/>
    <lineage>
        <taxon>Bacteria</taxon>
        <taxon>Pseudomonadati</taxon>
        <taxon>Pseudomonadota</taxon>
        <taxon>Alphaproteobacteria</taxon>
        <taxon>Kordiimonadales</taxon>
        <taxon>Kordiimonadaceae</taxon>
        <taxon>Kordiimonas</taxon>
    </lineage>
</organism>
<proteinExistence type="predicted"/>
<dbReference type="PROSITE" id="PS50110">
    <property type="entry name" value="RESPONSE_REGULATORY"/>
    <property type="match status" value="1"/>
</dbReference>
<feature type="domain" description="Response regulatory" evidence="4">
    <location>
        <begin position="138"/>
        <end position="254"/>
    </location>
</feature>
<keyword evidence="1" id="KW-0902">Two-component regulatory system</keyword>
<dbReference type="InterPro" id="IPR036641">
    <property type="entry name" value="HPT_dom_sf"/>
</dbReference>
<sequence>MSTTDNDLLEELRTEAIDTVEDRLRSLTEAVQDFQAGIIQGNDALAAIRLEAHSLKSVAQSFEMKSLKVMCHRFEDYFFNMKELTPESCKDILFYADRMAECLEAFIQNREIDVSQMMRKLPNKGGFNVGDITVTDIEVMLVMEPGIATKIVTRELLECGYRMINVASTMDAIQLIPSMRPDAVIVSRVMPELTGIDLACALKAMPSTRDIPVALIATSQKEKYTDLPADVPVLRKGANFADDVADVFVKLGIL</sequence>
<dbReference type="InterPro" id="IPR011006">
    <property type="entry name" value="CheY-like_superfamily"/>
</dbReference>
<gene>
    <name evidence="6" type="ORF">SAMN04488071_2647</name>
</gene>
<dbReference type="Gene3D" id="3.40.50.2300">
    <property type="match status" value="1"/>
</dbReference>
<evidence type="ECO:0000259" key="5">
    <source>
        <dbReference type="PROSITE" id="PS50894"/>
    </source>
</evidence>
<dbReference type="CDD" id="cd00088">
    <property type="entry name" value="HPT"/>
    <property type="match status" value="1"/>
</dbReference>
<dbReference type="InterPro" id="IPR008207">
    <property type="entry name" value="Sig_transdc_His_kin_Hpt_dom"/>
</dbReference>
<comment type="caution">
    <text evidence="3">Lacks conserved residue(s) required for the propagation of feature annotation.</text>
</comment>
<evidence type="ECO:0000256" key="1">
    <source>
        <dbReference type="ARBA" id="ARBA00023012"/>
    </source>
</evidence>
<dbReference type="Proteomes" id="UP000183685">
    <property type="component" value="Unassembled WGS sequence"/>
</dbReference>